<evidence type="ECO:0000259" key="4">
    <source>
        <dbReference type="Pfam" id="PF00437"/>
    </source>
</evidence>
<sequence>MQTHDVLLDETLKSIYYQHQDSVLIEPGDILTCDFDSPAIALLDTYCQDHSELLNGHVSSVSFAEKSVVRGLIDATRIEEDPQNIQSSSDVAKFIKQLFQKAVTLNASDIHIEVYRSETRLLARVDGRLIELQARIPDKDYGMQLFGYLFNDLATDTDGDFYQQNINNGRVLLDLMVQDSQARETKKRETRWRAAYAPCKDDGGKCVLRWLNKEETIPSLDELGLTHGQIEALKAFLHSPSGACIIAGQVGSGKSTLLASCFEAMKGTGRAMHSLEDPIEFDLGVPQTLVINREKDEDGFFTYAKALLRMDIDIEMHGEFREHKGAMSGCRKAETGQLFFTTIHTSSAIGIAHTLNQQMHVPLAVIAAPNLMKVWIYQTLVRVLCPHCKLTWEQRLAKGNAPDELARLTQWRLEEEEAGHDVSTVRYRNPNRCEHCVEGERGRTAVAEILLLDDEDREFILKEDYLGWRKALAAKGFKPITDHAKLKIYRGDMDILTAASRIDGLNQPDVSTWYDHILSEQEEQFDDTTATQSPADAV</sequence>
<dbReference type="PANTHER" id="PTHR30258">
    <property type="entry name" value="TYPE II SECRETION SYSTEM PROTEIN GSPE-RELATED"/>
    <property type="match status" value="1"/>
</dbReference>
<name>A0A9X3HYN5_9VIBR</name>
<evidence type="ECO:0000313" key="5">
    <source>
        <dbReference type="EMBL" id="MCW8348726.1"/>
    </source>
</evidence>
<dbReference type="EMBL" id="JAKRRY010000045">
    <property type="protein sequence ID" value="MCW8348726.1"/>
    <property type="molecule type" value="Genomic_DNA"/>
</dbReference>
<dbReference type="Proteomes" id="UP001155587">
    <property type="component" value="Unassembled WGS sequence"/>
</dbReference>
<accession>A0A9X3HYN5</accession>
<proteinExistence type="inferred from homology"/>
<comment type="similarity">
    <text evidence="1">Belongs to the GSP E family.</text>
</comment>
<evidence type="ECO:0000256" key="3">
    <source>
        <dbReference type="ARBA" id="ARBA00022840"/>
    </source>
</evidence>
<dbReference type="GO" id="GO:0016887">
    <property type="term" value="F:ATP hydrolysis activity"/>
    <property type="evidence" value="ECO:0007669"/>
    <property type="project" value="TreeGrafter"/>
</dbReference>
<dbReference type="AlphaFoldDB" id="A0A9X3HYN5"/>
<dbReference type="Gene3D" id="3.40.50.300">
    <property type="entry name" value="P-loop containing nucleotide triphosphate hydrolases"/>
    <property type="match status" value="1"/>
</dbReference>
<dbReference type="Pfam" id="PF00437">
    <property type="entry name" value="T2SSE"/>
    <property type="match status" value="1"/>
</dbReference>
<dbReference type="InterPro" id="IPR027417">
    <property type="entry name" value="P-loop_NTPase"/>
</dbReference>
<evidence type="ECO:0000256" key="2">
    <source>
        <dbReference type="ARBA" id="ARBA00022741"/>
    </source>
</evidence>
<keyword evidence="3" id="KW-0067">ATP-binding</keyword>
<protein>
    <submittedName>
        <fullName evidence="5">Flp pilus assembly complex ATPase component TadA</fullName>
    </submittedName>
</protein>
<evidence type="ECO:0000313" key="6">
    <source>
        <dbReference type="Proteomes" id="UP001155587"/>
    </source>
</evidence>
<dbReference type="GO" id="GO:0005886">
    <property type="term" value="C:plasma membrane"/>
    <property type="evidence" value="ECO:0007669"/>
    <property type="project" value="TreeGrafter"/>
</dbReference>
<feature type="domain" description="Bacterial type II secretion system protein E" evidence="4">
    <location>
        <begin position="87"/>
        <end position="492"/>
    </location>
</feature>
<dbReference type="Gene3D" id="3.30.450.90">
    <property type="match status" value="1"/>
</dbReference>
<keyword evidence="2" id="KW-0547">Nucleotide-binding</keyword>
<dbReference type="InterPro" id="IPR001482">
    <property type="entry name" value="T2SS/T4SS_dom"/>
</dbReference>
<gene>
    <name evidence="5" type="primary">tadA</name>
    <name evidence="5" type="ORF">MD535_22310</name>
</gene>
<dbReference type="SUPFAM" id="SSF52540">
    <property type="entry name" value="P-loop containing nucleoside triphosphate hydrolases"/>
    <property type="match status" value="1"/>
</dbReference>
<dbReference type="PANTHER" id="PTHR30258:SF2">
    <property type="entry name" value="COMG OPERON PROTEIN 1"/>
    <property type="match status" value="1"/>
</dbReference>
<evidence type="ECO:0000256" key="1">
    <source>
        <dbReference type="ARBA" id="ARBA00006611"/>
    </source>
</evidence>
<comment type="caution">
    <text evidence="5">The sequence shown here is derived from an EMBL/GenBank/DDBJ whole genome shotgun (WGS) entry which is preliminary data.</text>
</comment>
<dbReference type="RefSeq" id="WP_265677334.1">
    <property type="nucleotide sequence ID" value="NZ_JAKRRY010000045.1"/>
</dbReference>
<organism evidence="5 6">
    <name type="scientific">Vibrio qingdaonensis</name>
    <dbReference type="NCBI Taxonomy" id="2829491"/>
    <lineage>
        <taxon>Bacteria</taxon>
        <taxon>Pseudomonadati</taxon>
        <taxon>Pseudomonadota</taxon>
        <taxon>Gammaproteobacteria</taxon>
        <taxon>Vibrionales</taxon>
        <taxon>Vibrionaceae</taxon>
        <taxon>Vibrio</taxon>
    </lineage>
</organism>
<reference evidence="5" key="1">
    <citation type="submission" date="2022-02" db="EMBL/GenBank/DDBJ databases">
        <title>Vibrio sp. nov, a new bacterium isolated from seawater.</title>
        <authorList>
            <person name="Yuan Y."/>
        </authorList>
    </citation>
    <scope>NUCLEOTIDE SEQUENCE</scope>
    <source>
        <strain evidence="5">ZSDZ65</strain>
    </source>
</reference>
<keyword evidence="6" id="KW-1185">Reference proteome</keyword>
<dbReference type="GO" id="GO:0005524">
    <property type="term" value="F:ATP binding"/>
    <property type="evidence" value="ECO:0007669"/>
    <property type="project" value="UniProtKB-KW"/>
</dbReference>